<dbReference type="AlphaFoldDB" id="A0A8H4J182"/>
<reference evidence="1" key="1">
    <citation type="submission" date="2020-04" db="EMBL/GenBank/DDBJ databases">
        <title>Genome Assembly and Annotation of Botryosphaeria dothidea sdau 11-99, a Latent Pathogen of Apple Fruit Ring Rot in China.</title>
        <authorList>
            <person name="Yu C."/>
            <person name="Diao Y."/>
            <person name="Lu Q."/>
            <person name="Zhao J."/>
            <person name="Cui S."/>
            <person name="Peng C."/>
            <person name="He B."/>
            <person name="Liu H."/>
        </authorList>
    </citation>
    <scope>NUCLEOTIDE SEQUENCE [LARGE SCALE GENOMIC DNA]</scope>
    <source>
        <strain evidence="1">Sdau11-99</strain>
    </source>
</reference>
<dbReference type="PANTHER" id="PTHR21308:SF8">
    <property type="entry name" value="PHYTANOYL-COA DIOXYGENASE FAMILY PROTEIN (AFU_ORTHOLOGUE AFUA_2G09620)"/>
    <property type="match status" value="1"/>
</dbReference>
<proteinExistence type="predicted"/>
<dbReference type="PANTHER" id="PTHR21308">
    <property type="entry name" value="PHYTANOYL-COA ALPHA-HYDROXYLASE"/>
    <property type="match status" value="1"/>
</dbReference>
<organism evidence="1 2">
    <name type="scientific">Botryosphaeria dothidea</name>
    <dbReference type="NCBI Taxonomy" id="55169"/>
    <lineage>
        <taxon>Eukaryota</taxon>
        <taxon>Fungi</taxon>
        <taxon>Dikarya</taxon>
        <taxon>Ascomycota</taxon>
        <taxon>Pezizomycotina</taxon>
        <taxon>Dothideomycetes</taxon>
        <taxon>Dothideomycetes incertae sedis</taxon>
        <taxon>Botryosphaeriales</taxon>
        <taxon>Botryosphaeriaceae</taxon>
        <taxon>Botryosphaeria</taxon>
    </lineage>
</organism>
<comment type="caution">
    <text evidence="1">The sequence shown here is derived from an EMBL/GenBank/DDBJ whole genome shotgun (WGS) entry which is preliminary data.</text>
</comment>
<evidence type="ECO:0000313" key="1">
    <source>
        <dbReference type="EMBL" id="KAF4310936.1"/>
    </source>
</evidence>
<dbReference type="Pfam" id="PF05721">
    <property type="entry name" value="PhyH"/>
    <property type="match status" value="1"/>
</dbReference>
<dbReference type="Gene3D" id="2.60.120.620">
    <property type="entry name" value="q2cbj1_9rhob like domain"/>
    <property type="match status" value="1"/>
</dbReference>
<dbReference type="GO" id="GO:0001561">
    <property type="term" value="P:fatty acid alpha-oxidation"/>
    <property type="evidence" value="ECO:0007669"/>
    <property type="project" value="InterPro"/>
</dbReference>
<gene>
    <name evidence="1" type="ORF">GTA08_BOTSDO13604</name>
</gene>
<name>A0A8H4J182_9PEZI</name>
<dbReference type="InterPro" id="IPR008775">
    <property type="entry name" value="Phytyl_CoA_dOase-like"/>
</dbReference>
<dbReference type="SUPFAM" id="SSF51197">
    <property type="entry name" value="Clavaminate synthase-like"/>
    <property type="match status" value="1"/>
</dbReference>
<protein>
    <submittedName>
        <fullName evidence="1">Phytanoyl-dioxygenase family protein</fullName>
    </submittedName>
</protein>
<dbReference type="Proteomes" id="UP000572817">
    <property type="component" value="Unassembled WGS sequence"/>
</dbReference>
<sequence length="447" mass="49311">MTRTVITHLPPSIHYAPFRLKPLYGSLCSNFRYKSFIARTMASFSINGANGLNGDAAKGSAKPTIPPRMWPINELLSVKDFATVCEREATKDDYPLAAAVEKKIPVYDLAAFSYEDHSSVEQLKDEWNHVLLNGPGVFAVKNLYTDHSVLDAANKAFDTIIESEASGAKGDHFAASSANSRIWNSFSKHGLADPKSFAIYYSNPWLSHICAAWLGPAYRITAQVNIVRPGGAPQVSHRDYHLGFQTAEACAQFPKVMQVASQLLTLQGAVAHSDMPLVSGPTRFLPFSQRFPQGYMAYRRPEFNEYFLSHWVSLPLSKGDGAFFNPALFHAAGANESADVQRSANLVQISSAFGKPMETIDSLPLVEKCWDEIRDMKKEGRVREIEALVAALAEGYPFPTNLDRRPPAPGGMAPESEQQLLLRGLEEGWNTEEAVASLKQLREDSKA</sequence>
<dbReference type="InterPro" id="IPR047128">
    <property type="entry name" value="PhyH"/>
</dbReference>
<dbReference type="GO" id="GO:0048244">
    <property type="term" value="F:phytanoyl-CoA dioxygenase activity"/>
    <property type="evidence" value="ECO:0007669"/>
    <property type="project" value="InterPro"/>
</dbReference>
<keyword evidence="2" id="KW-1185">Reference proteome</keyword>
<evidence type="ECO:0000313" key="2">
    <source>
        <dbReference type="Proteomes" id="UP000572817"/>
    </source>
</evidence>
<accession>A0A8H4J182</accession>
<dbReference type="EMBL" id="WWBZ02000012">
    <property type="protein sequence ID" value="KAF4310936.1"/>
    <property type="molecule type" value="Genomic_DNA"/>
</dbReference>
<dbReference type="OrthoDB" id="187894at2759"/>